<dbReference type="InterPro" id="IPR025054">
    <property type="entry name" value="DUF3991"/>
</dbReference>
<protein>
    <submittedName>
        <fullName evidence="2">Toprim-like</fullName>
    </submittedName>
</protein>
<feature type="domain" description="DUF3991" evidence="1">
    <location>
        <begin position="118"/>
        <end position="172"/>
    </location>
</feature>
<dbReference type="GO" id="GO:0006260">
    <property type="term" value="P:DNA replication"/>
    <property type="evidence" value="ECO:0007669"/>
    <property type="project" value="InterPro"/>
</dbReference>
<dbReference type="Gene3D" id="3.90.580.10">
    <property type="entry name" value="Zinc finger, CHC2-type domain"/>
    <property type="match status" value="1"/>
</dbReference>
<dbReference type="Pfam" id="PF13155">
    <property type="entry name" value="Toprim_2"/>
    <property type="match status" value="1"/>
</dbReference>
<dbReference type="Gene3D" id="3.40.1360.10">
    <property type="match status" value="1"/>
</dbReference>
<dbReference type="AlphaFoldDB" id="A0A1I4IPF3"/>
<evidence type="ECO:0000259" key="1">
    <source>
        <dbReference type="Pfam" id="PF13154"/>
    </source>
</evidence>
<dbReference type="OrthoDB" id="9803716at2"/>
<accession>A0A1I4IPF3</accession>
<evidence type="ECO:0000313" key="2">
    <source>
        <dbReference type="EMBL" id="SFL56299.1"/>
    </source>
</evidence>
<reference evidence="2 3" key="1">
    <citation type="submission" date="2016-10" db="EMBL/GenBank/DDBJ databases">
        <authorList>
            <person name="de Groot N.N."/>
        </authorList>
    </citation>
    <scope>NUCLEOTIDE SEQUENCE [LARGE SCALE GENOMIC DNA]</scope>
    <source>
        <strain evidence="2 3">M79</strain>
    </source>
</reference>
<dbReference type="Proteomes" id="UP000181969">
    <property type="component" value="Unassembled WGS sequence"/>
</dbReference>
<proteinExistence type="predicted"/>
<dbReference type="SUPFAM" id="SSF57783">
    <property type="entry name" value="Zinc beta-ribbon"/>
    <property type="match status" value="1"/>
</dbReference>
<dbReference type="Pfam" id="PF13154">
    <property type="entry name" value="DUF3991"/>
    <property type="match status" value="1"/>
</dbReference>
<gene>
    <name evidence="2" type="ORF">SAMN05216438_1193</name>
</gene>
<dbReference type="GO" id="GO:0008270">
    <property type="term" value="F:zinc ion binding"/>
    <property type="evidence" value="ECO:0007669"/>
    <property type="project" value="InterPro"/>
</dbReference>
<dbReference type="GO" id="GO:0003677">
    <property type="term" value="F:DNA binding"/>
    <property type="evidence" value="ECO:0007669"/>
    <property type="project" value="InterPro"/>
</dbReference>
<name>A0A1I4IPF3_9LACT</name>
<dbReference type="EMBL" id="FOTJ01000019">
    <property type="protein sequence ID" value="SFL56299.1"/>
    <property type="molecule type" value="Genomic_DNA"/>
</dbReference>
<dbReference type="InterPro" id="IPR036977">
    <property type="entry name" value="DNA_primase_Znf_CHC2"/>
</dbReference>
<evidence type="ECO:0000313" key="3">
    <source>
        <dbReference type="Proteomes" id="UP000181969"/>
    </source>
</evidence>
<dbReference type="RefSeq" id="WP_074751911.1">
    <property type="nucleotide sequence ID" value="NZ_FOTJ01000019.1"/>
</dbReference>
<sequence length="337" mass="38775">MALIPDEVINRVEKMDILQVANHLGLEVRKIGNGYRAGKNNAYQFYTDTNKFSNYYAGQKGGNTINLVQYEQGSSFVEAVNYLADLDFSEVEVDLTPKKKPPFQWNFQTVDFPRRAENYLVNERKLPQNMVKLLLERRYIVEDKLGNIVFPWYKNGTPVGADVRGTTYQEGKKRPYFVGIASNSEHFGFNIKIGSGDVTDLYFFEAPIDALSYWSLHPELTNCMFISVSGAENWSKVEPFMNYAAATYGYGKDGRNPHHSVHICVDNDKKGAEFWEHFEAKNAFTKEFSVGNVEYYVDERPDEAFGKDWNDVLKFQTLRLEQEKATTIPQQEQEMAY</sequence>
<organism evidence="2 3">
    <name type="scientific">Lactococcus garvieae</name>
    <dbReference type="NCBI Taxonomy" id="1363"/>
    <lineage>
        <taxon>Bacteria</taxon>
        <taxon>Bacillati</taxon>
        <taxon>Bacillota</taxon>
        <taxon>Bacilli</taxon>
        <taxon>Lactobacillales</taxon>
        <taxon>Streptococcaceae</taxon>
        <taxon>Lactococcus</taxon>
    </lineage>
</organism>